<keyword evidence="4" id="KW-1185">Reference proteome</keyword>
<protein>
    <submittedName>
        <fullName evidence="3">Tyrosine-type recombinase/integrase</fullName>
    </submittedName>
</protein>
<organism evidence="3 4">
    <name type="scientific">Collimonas rhizosphaerae</name>
    <dbReference type="NCBI Taxonomy" id="3126357"/>
    <lineage>
        <taxon>Bacteria</taxon>
        <taxon>Pseudomonadati</taxon>
        <taxon>Pseudomonadota</taxon>
        <taxon>Betaproteobacteria</taxon>
        <taxon>Burkholderiales</taxon>
        <taxon>Oxalobacteraceae</taxon>
        <taxon>Collimonas</taxon>
    </lineage>
</organism>
<accession>A0ABU9PUG3</accession>
<dbReference type="InterPro" id="IPR002104">
    <property type="entry name" value="Integrase_catalytic"/>
</dbReference>
<dbReference type="Proteomes" id="UP001495910">
    <property type="component" value="Unassembled WGS sequence"/>
</dbReference>
<dbReference type="RefSeq" id="WP_342829196.1">
    <property type="nucleotide sequence ID" value="NZ_JBANDC010000005.1"/>
</dbReference>
<sequence length="310" mass="34396">MNKANQDVTVKVRDRITFDSDEGIQAGYVSDLRRDLGNGELHAWVEVDHQLPGCVRAVPVSDILTSDQVGPPSTFYLGPVCTTFNDFHISIKATANRCKRLFSTLWNHARGWGYTDLENPCTGIKGFSLEKRTVYITDAVFNAVRDCASDTLIDALDLAYLTGQRPADTLKMKASDIANGFLLVDQGKTQKKLRISVTGELATVLGRIVVRKAQHKIENDQLLMNGDGKVFTLPALRSHFDRAKIAAAKQSPELAADIKAFRFYDLRAKAADDTSDNRGDQAASDLLGHDNIKTTQRHYFRRGKIVEPTK</sequence>
<gene>
    <name evidence="3" type="ORF">V8G57_09700</name>
</gene>
<evidence type="ECO:0000313" key="4">
    <source>
        <dbReference type="Proteomes" id="UP001495910"/>
    </source>
</evidence>
<keyword evidence="1" id="KW-0233">DNA recombination</keyword>
<dbReference type="EMBL" id="JBANDC010000005">
    <property type="protein sequence ID" value="MEM4987658.1"/>
    <property type="molecule type" value="Genomic_DNA"/>
</dbReference>
<dbReference type="InterPro" id="IPR011010">
    <property type="entry name" value="DNA_brk_join_enz"/>
</dbReference>
<dbReference type="SUPFAM" id="SSF56349">
    <property type="entry name" value="DNA breaking-rejoining enzymes"/>
    <property type="match status" value="1"/>
</dbReference>
<reference evidence="3 4" key="1">
    <citation type="submission" date="2024-02" db="EMBL/GenBank/DDBJ databases">
        <title>Draft genome sequence of Collimonas sp. strain H4R21, an effective mineral-weathering bacterial strain isolated from the beech rhizosphere.</title>
        <authorList>
            <person name="Morin E."/>
            <person name="Uroz S."/>
            <person name="Leveau J.H.J."/>
            <person name="Kumar R."/>
            <person name="Rey M.W."/>
            <person name="Pham J."/>
        </authorList>
    </citation>
    <scope>NUCLEOTIDE SEQUENCE [LARGE SCALE GENOMIC DNA]</scope>
    <source>
        <strain evidence="3 4">H4R21</strain>
    </source>
</reference>
<dbReference type="PROSITE" id="PS51898">
    <property type="entry name" value="TYR_RECOMBINASE"/>
    <property type="match status" value="1"/>
</dbReference>
<name>A0ABU9PUG3_9BURK</name>
<evidence type="ECO:0000256" key="1">
    <source>
        <dbReference type="ARBA" id="ARBA00023172"/>
    </source>
</evidence>
<dbReference type="Pfam" id="PF00589">
    <property type="entry name" value="Phage_integrase"/>
    <property type="match status" value="1"/>
</dbReference>
<dbReference type="Gene3D" id="1.10.443.10">
    <property type="entry name" value="Intergrase catalytic core"/>
    <property type="match status" value="1"/>
</dbReference>
<evidence type="ECO:0000313" key="3">
    <source>
        <dbReference type="EMBL" id="MEM4987658.1"/>
    </source>
</evidence>
<dbReference type="InterPro" id="IPR013762">
    <property type="entry name" value="Integrase-like_cat_sf"/>
</dbReference>
<evidence type="ECO:0000259" key="2">
    <source>
        <dbReference type="PROSITE" id="PS51898"/>
    </source>
</evidence>
<proteinExistence type="predicted"/>
<feature type="domain" description="Tyr recombinase" evidence="2">
    <location>
        <begin position="131"/>
        <end position="310"/>
    </location>
</feature>
<comment type="caution">
    <text evidence="3">The sequence shown here is derived from an EMBL/GenBank/DDBJ whole genome shotgun (WGS) entry which is preliminary data.</text>
</comment>